<evidence type="ECO:0000313" key="2">
    <source>
        <dbReference type="Proteomes" id="UP000012170"/>
    </source>
</evidence>
<protein>
    <submittedName>
        <fullName evidence="1">Uncharacterized protein</fullName>
    </submittedName>
</protein>
<gene>
    <name evidence="1" type="ORF">CMN_02195</name>
</gene>
<dbReference type="AlphaFoldDB" id="A0AAI8ZJG5"/>
<accession>A0AAI8ZJG5</accession>
<dbReference type="EMBL" id="HE614873">
    <property type="protein sequence ID" value="CCE76133.1"/>
    <property type="molecule type" value="Genomic_DNA"/>
</dbReference>
<reference evidence="1 2" key="1">
    <citation type="submission" date="2011-11" db="EMBL/GenBank/DDBJ databases">
        <authorList>
            <person name="Gartemann K."/>
        </authorList>
    </citation>
    <scope>NUCLEOTIDE SEQUENCE [LARGE SCALE GENOMIC DNA]</scope>
    <source>
        <strain evidence="2">NCPPB 2581</strain>
    </source>
</reference>
<dbReference type="Proteomes" id="UP000012170">
    <property type="component" value="Chromosome"/>
</dbReference>
<proteinExistence type="predicted"/>
<name>A0AAI8ZJG5_9MICO</name>
<sequence length="91" mass="9862">MPTSDHLVALLCGSFLHPAKEAPVPIQNHKQALMGVARAVKQRDPQLEQEARRELAAAVLANHIEKVLADAPELSPQQVRTLSGLLRGRSA</sequence>
<evidence type="ECO:0000313" key="1">
    <source>
        <dbReference type="EMBL" id="CCE76133.1"/>
    </source>
</evidence>
<reference evidence="2" key="2">
    <citation type="submission" date="2013-04" db="EMBL/GenBank/DDBJ databases">
        <title>The genome sequence of the maize-pathogen Clavibacter michiganensis subsp. nebraskensis.</title>
        <authorList>
            <person name="Gartemann K.H."/>
            <person name="Blom J."/>
            <person name="Dreiseikelmann B."/>
            <person name="Fluegel M."/>
            <person name="Jaenicke S."/>
            <person name="Linke B."/>
            <person name="Sczcepanowski R."/>
            <person name="Wittmann J."/>
            <person name="Goesmann A."/>
            <person name="Puehler A."/>
            <person name="Eichenlaub R."/>
            <person name="Rueckert C."/>
        </authorList>
    </citation>
    <scope>NUCLEOTIDE SEQUENCE [LARGE SCALE GENOMIC DNA]</scope>
    <source>
        <strain evidence="2">NCPPB 2581</strain>
    </source>
</reference>
<organism evidence="1 2">
    <name type="scientific">Clavibacter nebraskensis NCPPB 2581</name>
    <dbReference type="NCBI Taxonomy" id="1097677"/>
    <lineage>
        <taxon>Bacteria</taxon>
        <taxon>Bacillati</taxon>
        <taxon>Actinomycetota</taxon>
        <taxon>Actinomycetes</taxon>
        <taxon>Micrococcales</taxon>
        <taxon>Microbacteriaceae</taxon>
        <taxon>Clavibacter</taxon>
    </lineage>
</organism>
<dbReference type="KEGG" id="cmc:CMN_02195"/>